<dbReference type="EMBL" id="JAULSV010000002">
    <property type="protein sequence ID" value="KAK0653084.1"/>
    <property type="molecule type" value="Genomic_DNA"/>
</dbReference>
<dbReference type="SMART" id="SM00225">
    <property type="entry name" value="BTB"/>
    <property type="match status" value="1"/>
</dbReference>
<dbReference type="InterPro" id="IPR000210">
    <property type="entry name" value="BTB/POZ_dom"/>
</dbReference>
<dbReference type="PROSITE" id="PS50097">
    <property type="entry name" value="BTB"/>
    <property type="match status" value="1"/>
</dbReference>
<name>A0AA39YI76_9PEZI</name>
<feature type="domain" description="BTB" evidence="1">
    <location>
        <begin position="28"/>
        <end position="95"/>
    </location>
</feature>
<dbReference type="SUPFAM" id="SSF54695">
    <property type="entry name" value="POZ domain"/>
    <property type="match status" value="1"/>
</dbReference>
<proteinExistence type="predicted"/>
<sequence length="283" mass="32095">MSGEAPVAVPSAQAVTGSIELFESGFMADCTVKCGDHAWRLHKIILCTQSEFFRAAFMGNFAEAQAGEVVLEEQDPDIVEFALRFIYSKSLSHISGVFTPEAKDYDSLDAFEVCVPLYALAQFLQMDALCEDIATHLLRFNQSGAHALQRWWRSEGHSERVLSPEFQARFANLARAAYSLPQVGPNATREWSIRTSFLDYIIFRRFLVLRDPSFFDIIGAEAPSLLSRVTLSIDFYGAAPYLVSRRDRCLKCRKNPLFREDGEVNYGTNFWISVNKCYDCRYL</sequence>
<reference evidence="2" key="1">
    <citation type="submission" date="2023-06" db="EMBL/GenBank/DDBJ databases">
        <title>Genome-scale phylogeny and comparative genomics of the fungal order Sordariales.</title>
        <authorList>
            <consortium name="Lawrence Berkeley National Laboratory"/>
            <person name="Hensen N."/>
            <person name="Bonometti L."/>
            <person name="Westerberg I."/>
            <person name="Brannstrom I.O."/>
            <person name="Guillou S."/>
            <person name="Cros-Aarteil S."/>
            <person name="Calhoun S."/>
            <person name="Haridas S."/>
            <person name="Kuo A."/>
            <person name="Mondo S."/>
            <person name="Pangilinan J."/>
            <person name="Riley R."/>
            <person name="Labutti K."/>
            <person name="Andreopoulos B."/>
            <person name="Lipzen A."/>
            <person name="Chen C."/>
            <person name="Yanf M."/>
            <person name="Daum C."/>
            <person name="Ng V."/>
            <person name="Clum A."/>
            <person name="Steindorff A."/>
            <person name="Ohm R."/>
            <person name="Martin F."/>
            <person name="Silar P."/>
            <person name="Natvig D."/>
            <person name="Lalanne C."/>
            <person name="Gautier V."/>
            <person name="Ament-Velasquez S.L."/>
            <person name="Kruys A."/>
            <person name="Hutchinson M.I."/>
            <person name="Powell A.J."/>
            <person name="Barry K."/>
            <person name="Miller A.N."/>
            <person name="Grigoriev I.V."/>
            <person name="Debuchy R."/>
            <person name="Gladieux P."/>
            <person name="Thoren M.H."/>
            <person name="Johannesson H."/>
        </authorList>
    </citation>
    <scope>NUCLEOTIDE SEQUENCE</scope>
    <source>
        <strain evidence="2">SMH2532-1</strain>
    </source>
</reference>
<organism evidence="2 3">
    <name type="scientific">Cercophora newfieldiana</name>
    <dbReference type="NCBI Taxonomy" id="92897"/>
    <lineage>
        <taxon>Eukaryota</taxon>
        <taxon>Fungi</taxon>
        <taxon>Dikarya</taxon>
        <taxon>Ascomycota</taxon>
        <taxon>Pezizomycotina</taxon>
        <taxon>Sordariomycetes</taxon>
        <taxon>Sordariomycetidae</taxon>
        <taxon>Sordariales</taxon>
        <taxon>Lasiosphaeriaceae</taxon>
        <taxon>Cercophora</taxon>
    </lineage>
</organism>
<dbReference type="AlphaFoldDB" id="A0AA39YI76"/>
<dbReference type="PANTHER" id="PTHR24413">
    <property type="entry name" value="SPECKLE-TYPE POZ PROTEIN"/>
    <property type="match status" value="1"/>
</dbReference>
<dbReference type="InterPro" id="IPR011333">
    <property type="entry name" value="SKP1/BTB/POZ_sf"/>
</dbReference>
<dbReference type="Pfam" id="PF00651">
    <property type="entry name" value="BTB"/>
    <property type="match status" value="1"/>
</dbReference>
<accession>A0AA39YI76</accession>
<dbReference type="Gene3D" id="3.30.710.10">
    <property type="entry name" value="Potassium Channel Kv1.1, Chain A"/>
    <property type="match status" value="1"/>
</dbReference>
<gene>
    <name evidence="2" type="ORF">B0T16DRAFT_455393</name>
</gene>
<comment type="caution">
    <text evidence="2">The sequence shown here is derived from an EMBL/GenBank/DDBJ whole genome shotgun (WGS) entry which is preliminary data.</text>
</comment>
<dbReference type="CDD" id="cd18186">
    <property type="entry name" value="BTB_POZ_ZBTB_KLHL-like"/>
    <property type="match status" value="1"/>
</dbReference>
<keyword evidence="3" id="KW-1185">Reference proteome</keyword>
<protein>
    <submittedName>
        <fullName evidence="2">BTB/POZ protein</fullName>
    </submittedName>
</protein>
<evidence type="ECO:0000313" key="2">
    <source>
        <dbReference type="EMBL" id="KAK0653084.1"/>
    </source>
</evidence>
<dbReference type="Proteomes" id="UP001174936">
    <property type="component" value="Unassembled WGS sequence"/>
</dbReference>
<evidence type="ECO:0000313" key="3">
    <source>
        <dbReference type="Proteomes" id="UP001174936"/>
    </source>
</evidence>
<evidence type="ECO:0000259" key="1">
    <source>
        <dbReference type="PROSITE" id="PS50097"/>
    </source>
</evidence>